<keyword evidence="1" id="KW-0614">Plasmid</keyword>
<protein>
    <submittedName>
        <fullName evidence="1">Uncharacterized protein</fullName>
    </submittedName>
</protein>
<dbReference type="EMBL" id="CP030863">
    <property type="protein sequence ID" value="AXE27892.1"/>
    <property type="molecule type" value="Genomic_DNA"/>
</dbReference>
<evidence type="ECO:0000313" key="1">
    <source>
        <dbReference type="EMBL" id="AXE27892.1"/>
    </source>
</evidence>
<dbReference type="Proteomes" id="UP000252004">
    <property type="component" value="Plasmid unnamed1"/>
</dbReference>
<proteinExistence type="predicted"/>
<accession>A0A344UAH1</accession>
<reference evidence="1 2" key="1">
    <citation type="submission" date="2018-01" db="EMBL/GenBank/DDBJ databases">
        <title>Draft genome Sequence of streptomyces globosus LZH-48.</title>
        <authorList>
            <person name="Ran K."/>
            <person name="Li Z."/>
            <person name="Wei S."/>
            <person name="Dong R."/>
        </authorList>
    </citation>
    <scope>NUCLEOTIDE SEQUENCE [LARGE SCALE GENOMIC DNA]</scope>
    <source>
        <strain evidence="1 2">LZH-48</strain>
        <plasmid evidence="1 2">unnamed1</plasmid>
    </source>
</reference>
<geneLocation type="plasmid" evidence="1 2">
    <name>unnamed1</name>
</geneLocation>
<keyword evidence="2" id="KW-1185">Reference proteome</keyword>
<organism evidence="1 2">
    <name type="scientific">Streptomyces globosus</name>
    <dbReference type="NCBI Taxonomy" id="68209"/>
    <lineage>
        <taxon>Bacteria</taxon>
        <taxon>Bacillati</taxon>
        <taxon>Actinomycetota</taxon>
        <taxon>Actinomycetes</taxon>
        <taxon>Kitasatosporales</taxon>
        <taxon>Streptomycetaceae</taxon>
        <taxon>Streptomyces</taxon>
    </lineage>
</organism>
<evidence type="ECO:0000313" key="2">
    <source>
        <dbReference type="Proteomes" id="UP000252004"/>
    </source>
</evidence>
<dbReference type="OrthoDB" id="4205006at2"/>
<sequence length="226" mass="24690">MIRRFRRCGHAPDALTLEDQAAVDQFRAMLAAVRSPEPWEPGNGRDVAVRVGPFIERAHPRPGDDRGTEVIVVALVHPDTPNAAAHLHSRQLGYTDRGWLRCETTTILGAWQPAYAMLTHAAAGLPLPEDVGMPPAHYAVDVEAREPDRSGFTFLRLGPYTQTWLASRDADRLNTELDGQAATVVPGFVVTAKCAPFDFSDRENYSDPYRTDVTSLLAATAAGVSE</sequence>
<dbReference type="RefSeq" id="WP_114059056.1">
    <property type="nucleotide sequence ID" value="NZ_CP030863.1"/>
</dbReference>
<name>A0A344UAH1_9ACTN</name>
<dbReference type="AlphaFoldDB" id="A0A344UAH1"/>
<dbReference type="KEGG" id="sgz:C0216_30770"/>
<gene>
    <name evidence="1" type="ORF">C0216_30770</name>
</gene>